<organism evidence="1 2">
    <name type="scientific">Penicillium nalgiovense</name>
    <dbReference type="NCBI Taxonomy" id="60175"/>
    <lineage>
        <taxon>Eukaryota</taxon>
        <taxon>Fungi</taxon>
        <taxon>Dikarya</taxon>
        <taxon>Ascomycota</taxon>
        <taxon>Pezizomycotina</taxon>
        <taxon>Eurotiomycetes</taxon>
        <taxon>Eurotiomycetidae</taxon>
        <taxon>Eurotiales</taxon>
        <taxon>Aspergillaceae</taxon>
        <taxon>Penicillium</taxon>
    </lineage>
</organism>
<dbReference type="AlphaFoldDB" id="A0A9W4HRT0"/>
<evidence type="ECO:0000313" key="2">
    <source>
        <dbReference type="Proteomes" id="UP001153461"/>
    </source>
</evidence>
<name>A0A9W4HRT0_PENNA</name>
<dbReference type="EMBL" id="CAJVNV010000209">
    <property type="protein sequence ID" value="CAG8107062.1"/>
    <property type="molecule type" value="Genomic_DNA"/>
</dbReference>
<evidence type="ECO:0000313" key="1">
    <source>
        <dbReference type="EMBL" id="CAG8107062.1"/>
    </source>
</evidence>
<gene>
    <name evidence="1" type="ORF">PNAL_LOCUS4870</name>
</gene>
<dbReference type="Proteomes" id="UP001153461">
    <property type="component" value="Unassembled WGS sequence"/>
</dbReference>
<reference evidence="1" key="1">
    <citation type="submission" date="2021-07" db="EMBL/GenBank/DDBJ databases">
        <authorList>
            <person name="Branca A.L. A."/>
        </authorList>
    </citation>
    <scope>NUCLEOTIDE SEQUENCE</scope>
</reference>
<dbReference type="OrthoDB" id="2985014at2759"/>
<comment type="caution">
    <text evidence="1">The sequence shown here is derived from an EMBL/GenBank/DDBJ whole genome shotgun (WGS) entry which is preliminary data.</text>
</comment>
<sequence length="150" mass="17064">MLRREEAVTGRASRFGCFFDKLDCNIITVDPEVVFQCSGPHRGASVKLISAEDLDELAKQPSSSDFNVGNLRIRILGQLVDSRSTNVYHMQREIRKTEEIPGTKDLMQELWFEHYWASHTELIKSSIGRDLLQAGTSKGPLPEDHHFNYS</sequence>
<proteinExistence type="predicted"/>
<accession>A0A9W4HRT0</accession>
<protein>
    <submittedName>
        <fullName evidence="1">Uncharacterized protein</fullName>
    </submittedName>
</protein>